<organism evidence="1 2">
    <name type="scientific">Actinoallomurus iriomotensis</name>
    <dbReference type="NCBI Taxonomy" id="478107"/>
    <lineage>
        <taxon>Bacteria</taxon>
        <taxon>Bacillati</taxon>
        <taxon>Actinomycetota</taxon>
        <taxon>Actinomycetes</taxon>
        <taxon>Streptosporangiales</taxon>
        <taxon>Thermomonosporaceae</taxon>
        <taxon>Actinoallomurus</taxon>
    </lineage>
</organism>
<name>A0A9W6VSX0_9ACTN</name>
<dbReference type="RefSeq" id="WP_285625978.1">
    <property type="nucleotide sequence ID" value="NZ_BSTJ01000006.1"/>
</dbReference>
<accession>A0A9W6VSX0</accession>
<gene>
    <name evidence="1" type="ORF">Airi01_052980</name>
</gene>
<comment type="caution">
    <text evidence="1">The sequence shown here is derived from an EMBL/GenBank/DDBJ whole genome shotgun (WGS) entry which is preliminary data.</text>
</comment>
<evidence type="ECO:0000313" key="1">
    <source>
        <dbReference type="EMBL" id="GLY77031.1"/>
    </source>
</evidence>
<dbReference type="Proteomes" id="UP001165135">
    <property type="component" value="Unassembled WGS sequence"/>
</dbReference>
<dbReference type="EMBL" id="BSTJ01000006">
    <property type="protein sequence ID" value="GLY77031.1"/>
    <property type="molecule type" value="Genomic_DNA"/>
</dbReference>
<protein>
    <submittedName>
        <fullName evidence="1">Uncharacterized protein</fullName>
    </submittedName>
</protein>
<proteinExistence type="predicted"/>
<evidence type="ECO:0000313" key="2">
    <source>
        <dbReference type="Proteomes" id="UP001165135"/>
    </source>
</evidence>
<reference evidence="1" key="1">
    <citation type="submission" date="2023-03" db="EMBL/GenBank/DDBJ databases">
        <title>Actinoallomurus iriomotensis NBRC 103681.</title>
        <authorList>
            <person name="Ichikawa N."/>
            <person name="Sato H."/>
            <person name="Tonouchi N."/>
        </authorList>
    </citation>
    <scope>NUCLEOTIDE SEQUENCE</scope>
    <source>
        <strain evidence="1">NBRC 103681</strain>
    </source>
</reference>
<dbReference type="Pfam" id="PF21853">
    <property type="entry name" value="DUF6912"/>
    <property type="match status" value="1"/>
</dbReference>
<dbReference type="InterPro" id="IPR054206">
    <property type="entry name" value="DUF6912"/>
</dbReference>
<dbReference type="AlphaFoldDB" id="A0A9W6VSX0"/>
<sequence>MRVYLPSTLSGLAGILRDRKLEPAPLTGYAVTPALREWYASADLEELEYAAMSDAARDSLRLLAADPEAPSRRVVIAAEVPDEAVVHAGGDLGDPGERARVRVTQPVPFERIVSGHVDDAEAETDVRAARAASDAADAGDDDARFTVDGAAGHELLWYATQELPHLFS</sequence>